<keyword evidence="1" id="KW-0812">Transmembrane</keyword>
<feature type="signal peptide" evidence="2">
    <location>
        <begin position="1"/>
        <end position="19"/>
    </location>
</feature>
<evidence type="ECO:0000313" key="4">
    <source>
        <dbReference type="Proteomes" id="UP001164653"/>
    </source>
</evidence>
<evidence type="ECO:0000313" key="3">
    <source>
        <dbReference type="EMBL" id="WAC09253.1"/>
    </source>
</evidence>
<keyword evidence="1" id="KW-0472">Membrane</keyword>
<proteinExistence type="predicted"/>
<feature type="transmembrane region" description="Helical" evidence="1">
    <location>
        <begin position="35"/>
        <end position="52"/>
    </location>
</feature>
<dbReference type="RefSeq" id="WP_244822920.1">
    <property type="nucleotide sequence ID" value="NZ_CP112998.1"/>
</dbReference>
<feature type="transmembrane region" description="Helical" evidence="1">
    <location>
        <begin position="113"/>
        <end position="134"/>
    </location>
</feature>
<evidence type="ECO:0008006" key="5">
    <source>
        <dbReference type="Google" id="ProtNLM"/>
    </source>
</evidence>
<keyword evidence="2" id="KW-0732">Signal</keyword>
<keyword evidence="1" id="KW-1133">Transmembrane helix</keyword>
<dbReference type="AlphaFoldDB" id="A0A9E8N5R0"/>
<dbReference type="KEGG" id="dpf:ON006_15985"/>
<evidence type="ECO:0000256" key="2">
    <source>
        <dbReference type="SAM" id="SignalP"/>
    </source>
</evidence>
<feature type="chain" id="PRO_5038827314" description="DUF3784 domain-containing protein" evidence="2">
    <location>
        <begin position="20"/>
        <end position="140"/>
    </location>
</feature>
<organism evidence="3 4">
    <name type="scientific">Dyadobacter pollutisoli</name>
    <dbReference type="NCBI Taxonomy" id="2910158"/>
    <lineage>
        <taxon>Bacteria</taxon>
        <taxon>Pseudomonadati</taxon>
        <taxon>Bacteroidota</taxon>
        <taxon>Cytophagia</taxon>
        <taxon>Cytophagales</taxon>
        <taxon>Spirosomataceae</taxon>
        <taxon>Dyadobacter</taxon>
    </lineage>
</organism>
<evidence type="ECO:0000256" key="1">
    <source>
        <dbReference type="SAM" id="Phobius"/>
    </source>
</evidence>
<reference evidence="3" key="1">
    <citation type="submission" date="2022-11" db="EMBL/GenBank/DDBJ databases">
        <title>Dyadobacter pollutisoli sp. nov., isolated from plastic dumped soil.</title>
        <authorList>
            <person name="Kim J.M."/>
            <person name="Kim K.R."/>
            <person name="Lee J.K."/>
            <person name="Hao L."/>
            <person name="Jeon C.O."/>
        </authorList>
    </citation>
    <scope>NUCLEOTIDE SEQUENCE</scope>
    <source>
        <strain evidence="3">U1</strain>
    </source>
</reference>
<sequence>MKKILLILSTALFPTLANAQTQGSMHIDRDQIALAVTVLIIAVILAFLLELVKRYLDYRLKEKVVESGVTQELASLLLHRDQQDLLRTCIKWLAIFLGLACGFTIVAVAQLPIWGALAVIAFCLSGGFLGYYLFLKKSVH</sequence>
<protein>
    <recommendedName>
        <fullName evidence="5">DUF3784 domain-containing protein</fullName>
    </recommendedName>
</protein>
<dbReference type="EMBL" id="CP112998">
    <property type="protein sequence ID" value="WAC09253.1"/>
    <property type="molecule type" value="Genomic_DNA"/>
</dbReference>
<dbReference type="Proteomes" id="UP001164653">
    <property type="component" value="Chromosome"/>
</dbReference>
<feature type="transmembrane region" description="Helical" evidence="1">
    <location>
        <begin position="89"/>
        <end position="107"/>
    </location>
</feature>
<name>A0A9E8N5R0_9BACT</name>
<accession>A0A9E8N5R0</accession>
<keyword evidence="4" id="KW-1185">Reference proteome</keyword>
<gene>
    <name evidence="3" type="ORF">ON006_15985</name>
</gene>